<dbReference type="OrthoDB" id="5915577at2759"/>
<dbReference type="InterPro" id="IPR015897">
    <property type="entry name" value="CHK_kinase-like"/>
</dbReference>
<dbReference type="Gene3D" id="3.90.1200.10">
    <property type="match status" value="1"/>
</dbReference>
<name>A0A3P6IUS4_ENTVE</name>
<organism evidence="2 3">
    <name type="scientific">Enterobius vermicularis</name>
    <name type="common">Human pinworm</name>
    <dbReference type="NCBI Taxonomy" id="51028"/>
    <lineage>
        <taxon>Eukaryota</taxon>
        <taxon>Metazoa</taxon>
        <taxon>Ecdysozoa</taxon>
        <taxon>Nematoda</taxon>
        <taxon>Chromadorea</taxon>
        <taxon>Rhabditida</taxon>
        <taxon>Spirurina</taxon>
        <taxon>Oxyuridomorpha</taxon>
        <taxon>Oxyuroidea</taxon>
        <taxon>Oxyuridae</taxon>
        <taxon>Enterobius</taxon>
    </lineage>
</organism>
<evidence type="ECO:0000313" key="2">
    <source>
        <dbReference type="EMBL" id="VDD96026.1"/>
    </source>
</evidence>
<dbReference type="PANTHER" id="PTHR23020">
    <property type="entry name" value="UNCHARACTERIZED NUCLEAR HORMONE RECEPTOR-RELATED"/>
    <property type="match status" value="1"/>
</dbReference>
<evidence type="ECO:0000313" key="3">
    <source>
        <dbReference type="Proteomes" id="UP000274131"/>
    </source>
</evidence>
<feature type="domain" description="CHK kinase-like" evidence="1">
    <location>
        <begin position="1"/>
        <end position="123"/>
    </location>
</feature>
<dbReference type="PANTHER" id="PTHR23020:SF41">
    <property type="entry name" value="AMINOGLYCOSIDE PHOSPHOTRANSFERASE DOMAIN-CONTAINING PROTEIN"/>
    <property type="match status" value="1"/>
</dbReference>
<dbReference type="Pfam" id="PF07914">
    <property type="entry name" value="DUF1679"/>
    <property type="match status" value="1"/>
</dbReference>
<accession>A0A3P6IUS4</accession>
<proteinExistence type="predicted"/>
<dbReference type="Proteomes" id="UP000274131">
    <property type="component" value="Unassembled WGS sequence"/>
</dbReference>
<dbReference type="SUPFAM" id="SSF56112">
    <property type="entry name" value="Protein kinase-like (PK-like)"/>
    <property type="match status" value="1"/>
</dbReference>
<dbReference type="InterPro" id="IPR052961">
    <property type="entry name" value="Oxido-Kinase-like_Enzymes"/>
</dbReference>
<dbReference type="AlphaFoldDB" id="A0A3P6IUS4"/>
<evidence type="ECO:0000259" key="1">
    <source>
        <dbReference type="SMART" id="SM00587"/>
    </source>
</evidence>
<dbReference type="InterPro" id="IPR012877">
    <property type="entry name" value="Dhs-27"/>
</dbReference>
<dbReference type="EMBL" id="UXUI01011186">
    <property type="protein sequence ID" value="VDD96026.1"/>
    <property type="molecule type" value="Genomic_DNA"/>
</dbReference>
<reference evidence="2 3" key="1">
    <citation type="submission" date="2018-10" db="EMBL/GenBank/DDBJ databases">
        <authorList>
            <consortium name="Pathogen Informatics"/>
        </authorList>
    </citation>
    <scope>NUCLEOTIDE SEQUENCE [LARGE SCALE GENOMIC DNA]</scope>
</reference>
<gene>
    <name evidence="2" type="ORF">EVEC_LOCUS10777</name>
</gene>
<protein>
    <recommendedName>
        <fullName evidence="1">CHK kinase-like domain-containing protein</fullName>
    </recommendedName>
</protein>
<dbReference type="SMART" id="SM00587">
    <property type="entry name" value="CHK"/>
    <property type="match status" value="1"/>
</dbReference>
<sequence>MLDNFLKSLPDRGNPNVDTLCENILQHREQIINDDFLETLNDTFGTPPVLAHGDLWSANILWHNVEGERKIRFIVDWQLVHRGCIAEDILRYIFCATSVTDRRQHFDHLFQYYYEELEKSFGARLSFTCDQVCSTFTSPFLQ</sequence>
<keyword evidence="3" id="KW-1185">Reference proteome</keyword>
<dbReference type="InterPro" id="IPR011009">
    <property type="entry name" value="Kinase-like_dom_sf"/>
</dbReference>